<dbReference type="OrthoDB" id="5917444at2759"/>
<accession>A0A0V0T938</accession>
<evidence type="ECO:0000313" key="2">
    <source>
        <dbReference type="Proteomes" id="UP000055048"/>
    </source>
</evidence>
<sequence length="76" mass="8423">MVAKHYACFMYSKISHILKFGMPKLTNSCYASSEKQASNFVGFKWSNTVARGEVVSLTLGITGKELQFLARMSGSH</sequence>
<reference evidence="1 2" key="1">
    <citation type="submission" date="2015-01" db="EMBL/GenBank/DDBJ databases">
        <title>Evolution of Trichinella species and genotypes.</title>
        <authorList>
            <person name="Korhonen P.K."/>
            <person name="Edoardo P."/>
            <person name="Giuseppe L.R."/>
            <person name="Gasser R.B."/>
        </authorList>
    </citation>
    <scope>NUCLEOTIDE SEQUENCE [LARGE SCALE GENOMIC DNA]</scope>
    <source>
        <strain evidence="1">ISS417</strain>
    </source>
</reference>
<gene>
    <name evidence="1" type="ORF">T05_14787</name>
</gene>
<keyword evidence="2" id="KW-1185">Reference proteome</keyword>
<evidence type="ECO:0000313" key="1">
    <source>
        <dbReference type="EMBL" id="KRX35550.1"/>
    </source>
</evidence>
<protein>
    <submittedName>
        <fullName evidence="1">Uncharacterized protein</fullName>
    </submittedName>
</protein>
<proteinExistence type="predicted"/>
<name>A0A0V0T938_9BILA</name>
<dbReference type="EMBL" id="JYDJ01000429">
    <property type="protein sequence ID" value="KRX35550.1"/>
    <property type="molecule type" value="Genomic_DNA"/>
</dbReference>
<dbReference type="Proteomes" id="UP000055048">
    <property type="component" value="Unassembled WGS sequence"/>
</dbReference>
<comment type="caution">
    <text evidence="1">The sequence shown here is derived from an EMBL/GenBank/DDBJ whole genome shotgun (WGS) entry which is preliminary data.</text>
</comment>
<dbReference type="AlphaFoldDB" id="A0A0V0T938"/>
<organism evidence="1 2">
    <name type="scientific">Trichinella murrelli</name>
    <dbReference type="NCBI Taxonomy" id="144512"/>
    <lineage>
        <taxon>Eukaryota</taxon>
        <taxon>Metazoa</taxon>
        <taxon>Ecdysozoa</taxon>
        <taxon>Nematoda</taxon>
        <taxon>Enoplea</taxon>
        <taxon>Dorylaimia</taxon>
        <taxon>Trichinellida</taxon>
        <taxon>Trichinellidae</taxon>
        <taxon>Trichinella</taxon>
    </lineage>
</organism>